<evidence type="ECO:0000256" key="2">
    <source>
        <dbReference type="ARBA" id="ARBA00023002"/>
    </source>
</evidence>
<evidence type="ECO:0000313" key="4">
    <source>
        <dbReference type="EMBL" id="GLV61099.1"/>
    </source>
</evidence>
<dbReference type="Gene3D" id="3.40.50.720">
    <property type="entry name" value="NAD(P)-binding Rossmann-like Domain"/>
    <property type="match status" value="1"/>
</dbReference>
<comment type="caution">
    <text evidence="4">The sequence shown here is derived from an EMBL/GenBank/DDBJ whole genome shotgun (WGS) entry which is preliminary data.</text>
</comment>
<dbReference type="InterPro" id="IPR020904">
    <property type="entry name" value="Sc_DH/Rdtase_CS"/>
</dbReference>
<name>A0ABQ6G8Z0_9CHLR</name>
<dbReference type="EMBL" id="BSRI01000002">
    <property type="protein sequence ID" value="GLV61099.1"/>
    <property type="molecule type" value="Genomic_DNA"/>
</dbReference>
<dbReference type="PANTHER" id="PTHR43669:SF3">
    <property type="entry name" value="ALCOHOL DEHYDROGENASE, PUTATIVE (AFU_ORTHOLOGUE AFUA_3G03445)-RELATED"/>
    <property type="match status" value="1"/>
</dbReference>
<sequence>MRFEQQVALVTGAASGIGRALAQRFAAEGAAVVAVDVVEAPLQALVAELRQQGVKATACTADVSSDADVEAMLATATSTYGRLDILCNNAGIMDLMTPAADVPLDLWERVLAINLTGPFLACRRAIPLFLEQGGGSIVNTASEAGLRGGAAGTPYTVSKHGVVGLTRSIAFHYGERGIRCNAVCPGGVATAIGIGRGAPSETGMAKVLPFVQASSPSHMLNLKNWRRLSPFSPQRMPVISTERFCR</sequence>
<dbReference type="Proteomes" id="UP001344906">
    <property type="component" value="Unassembled WGS sequence"/>
</dbReference>
<dbReference type="PROSITE" id="PS00061">
    <property type="entry name" value="ADH_SHORT"/>
    <property type="match status" value="1"/>
</dbReference>
<dbReference type="PRINTS" id="PR00081">
    <property type="entry name" value="GDHRDH"/>
</dbReference>
<dbReference type="Pfam" id="PF00106">
    <property type="entry name" value="adh_short"/>
    <property type="match status" value="1"/>
</dbReference>
<keyword evidence="5" id="KW-1185">Reference proteome</keyword>
<organism evidence="4 5">
    <name type="scientific">Dictyobacter halimunensis</name>
    <dbReference type="NCBI Taxonomy" id="3026934"/>
    <lineage>
        <taxon>Bacteria</taxon>
        <taxon>Bacillati</taxon>
        <taxon>Chloroflexota</taxon>
        <taxon>Ktedonobacteria</taxon>
        <taxon>Ktedonobacterales</taxon>
        <taxon>Dictyobacteraceae</taxon>
        <taxon>Dictyobacter</taxon>
    </lineage>
</organism>
<dbReference type="PRINTS" id="PR00080">
    <property type="entry name" value="SDRFAMILY"/>
</dbReference>
<gene>
    <name evidence="4" type="ORF">KDH_79160</name>
</gene>
<evidence type="ECO:0000256" key="3">
    <source>
        <dbReference type="RuleBase" id="RU000363"/>
    </source>
</evidence>
<dbReference type="SUPFAM" id="SSF51735">
    <property type="entry name" value="NAD(P)-binding Rossmann-fold domains"/>
    <property type="match status" value="1"/>
</dbReference>
<dbReference type="InterPro" id="IPR036291">
    <property type="entry name" value="NAD(P)-bd_dom_sf"/>
</dbReference>
<evidence type="ECO:0000313" key="5">
    <source>
        <dbReference type="Proteomes" id="UP001344906"/>
    </source>
</evidence>
<evidence type="ECO:0000256" key="1">
    <source>
        <dbReference type="ARBA" id="ARBA00006484"/>
    </source>
</evidence>
<reference evidence="4 5" key="1">
    <citation type="submission" date="2023-02" db="EMBL/GenBank/DDBJ databases">
        <title>Dictyobacter halimunensis sp. nov., a new member of the class Ktedonobacteria from forest soil in a geothermal area.</title>
        <authorList>
            <person name="Rachmania M.K."/>
            <person name="Ningsih F."/>
            <person name="Sakai Y."/>
            <person name="Yabe S."/>
            <person name="Yokota A."/>
            <person name="Sjamsuridzal W."/>
        </authorList>
    </citation>
    <scope>NUCLEOTIDE SEQUENCE [LARGE SCALE GENOMIC DNA]</scope>
    <source>
        <strain evidence="4 5">S3.2.2.5</strain>
    </source>
</reference>
<comment type="similarity">
    <text evidence="1 3">Belongs to the short-chain dehydrogenases/reductases (SDR) family.</text>
</comment>
<dbReference type="PANTHER" id="PTHR43669">
    <property type="entry name" value="5-KETO-D-GLUCONATE 5-REDUCTASE"/>
    <property type="match status" value="1"/>
</dbReference>
<dbReference type="InterPro" id="IPR002347">
    <property type="entry name" value="SDR_fam"/>
</dbReference>
<keyword evidence="2" id="KW-0560">Oxidoreductase</keyword>
<accession>A0ABQ6G8Z0</accession>
<protein>
    <submittedName>
        <fullName evidence="4">3-ketoacyl-ACP reductase</fullName>
    </submittedName>
</protein>
<proteinExistence type="inferred from homology"/>
<dbReference type="CDD" id="cd05233">
    <property type="entry name" value="SDR_c"/>
    <property type="match status" value="1"/>
</dbReference>